<dbReference type="InterPro" id="IPR007110">
    <property type="entry name" value="Ig-like_dom"/>
</dbReference>
<accession>A0A8C9NZ13</accession>
<dbReference type="Proteomes" id="UP000694422">
    <property type="component" value="Unplaced"/>
</dbReference>
<dbReference type="Gene3D" id="2.60.40.10">
    <property type="entry name" value="Immunoglobulins"/>
    <property type="match status" value="1"/>
</dbReference>
<keyword evidence="2" id="KW-1015">Disulfide bond</keyword>
<evidence type="ECO:0000256" key="1">
    <source>
        <dbReference type="ARBA" id="ARBA00022729"/>
    </source>
</evidence>
<organism evidence="5 6">
    <name type="scientific">Spermophilus dauricus</name>
    <name type="common">Daurian ground squirrel</name>
    <dbReference type="NCBI Taxonomy" id="99837"/>
    <lineage>
        <taxon>Eukaryota</taxon>
        <taxon>Metazoa</taxon>
        <taxon>Chordata</taxon>
        <taxon>Craniata</taxon>
        <taxon>Vertebrata</taxon>
        <taxon>Euteleostomi</taxon>
        <taxon>Mammalia</taxon>
        <taxon>Eutheria</taxon>
        <taxon>Euarchontoglires</taxon>
        <taxon>Glires</taxon>
        <taxon>Rodentia</taxon>
        <taxon>Sciuromorpha</taxon>
        <taxon>Sciuridae</taxon>
        <taxon>Xerinae</taxon>
        <taxon>Marmotini</taxon>
        <taxon>Spermophilus</taxon>
    </lineage>
</organism>
<sequence>MGLAGFQTGQGCCWPQWERAGLLRPVVFSGSWAQNTEFLQKPEGEMIVVRCRYKTDQRSKVKTWCRRTSANYCKLLVGRGRKEPRSSIQDYLKLDYFDVTMTELRVNDSGVYYCGIYENTEVYILRTIHLNVSKGELSPFLYMWLLAFHNHKVSELERPRSHILQPSPT</sequence>
<dbReference type="SUPFAM" id="SSF48726">
    <property type="entry name" value="Immunoglobulin"/>
    <property type="match status" value="1"/>
</dbReference>
<evidence type="ECO:0000259" key="4">
    <source>
        <dbReference type="PROSITE" id="PS50835"/>
    </source>
</evidence>
<evidence type="ECO:0000313" key="5">
    <source>
        <dbReference type="Ensembl" id="ENSSDAP00000000983.1"/>
    </source>
</evidence>
<dbReference type="InterPro" id="IPR003599">
    <property type="entry name" value="Ig_sub"/>
</dbReference>
<name>A0A8C9NZ13_SPEDA</name>
<evidence type="ECO:0000313" key="6">
    <source>
        <dbReference type="Proteomes" id="UP000694422"/>
    </source>
</evidence>
<keyword evidence="6" id="KW-1185">Reference proteome</keyword>
<keyword evidence="3" id="KW-0393">Immunoglobulin domain</keyword>
<keyword evidence="1" id="KW-0732">Signal</keyword>
<dbReference type="InterPro" id="IPR013783">
    <property type="entry name" value="Ig-like_fold"/>
</dbReference>
<dbReference type="Pfam" id="PF07686">
    <property type="entry name" value="V-set"/>
    <property type="match status" value="1"/>
</dbReference>
<evidence type="ECO:0000256" key="3">
    <source>
        <dbReference type="ARBA" id="ARBA00023319"/>
    </source>
</evidence>
<dbReference type="GO" id="GO:0009986">
    <property type="term" value="C:cell surface"/>
    <property type="evidence" value="ECO:0007669"/>
    <property type="project" value="TreeGrafter"/>
</dbReference>
<reference evidence="5" key="2">
    <citation type="submission" date="2025-09" db="UniProtKB">
        <authorList>
            <consortium name="Ensembl"/>
        </authorList>
    </citation>
    <scope>IDENTIFICATION</scope>
</reference>
<reference evidence="5" key="1">
    <citation type="submission" date="2025-08" db="UniProtKB">
        <authorList>
            <consortium name="Ensembl"/>
        </authorList>
    </citation>
    <scope>IDENTIFICATION</scope>
</reference>
<dbReference type="GO" id="GO:0038023">
    <property type="term" value="F:signaling receptor activity"/>
    <property type="evidence" value="ECO:0007669"/>
    <property type="project" value="TreeGrafter"/>
</dbReference>
<dbReference type="PROSITE" id="PS50835">
    <property type="entry name" value="IG_LIKE"/>
    <property type="match status" value="1"/>
</dbReference>
<dbReference type="InterPro" id="IPR013106">
    <property type="entry name" value="Ig_V-set"/>
</dbReference>
<dbReference type="AlphaFoldDB" id="A0A8C9NZ13"/>
<dbReference type="PANTHER" id="PTHR16423:SF10">
    <property type="entry name" value="CRKD-BINDING PROTEIN-RELATED"/>
    <property type="match status" value="1"/>
</dbReference>
<protein>
    <recommendedName>
        <fullName evidence="4">Ig-like domain-containing protein</fullName>
    </recommendedName>
</protein>
<feature type="domain" description="Ig-like" evidence="4">
    <location>
        <begin position="25"/>
        <end position="114"/>
    </location>
</feature>
<dbReference type="Ensembl" id="ENSSDAT00000001144.1">
    <property type="protein sequence ID" value="ENSSDAP00000000983.1"/>
    <property type="gene ID" value="ENSSDAG00000000994.1"/>
</dbReference>
<dbReference type="InterPro" id="IPR052314">
    <property type="entry name" value="Immune_rcpt_domain"/>
</dbReference>
<dbReference type="PANTHER" id="PTHR16423">
    <property type="entry name" value="TREM-LIKE TRANSCRIPT PROTEIN"/>
    <property type="match status" value="1"/>
</dbReference>
<dbReference type="SMART" id="SM00409">
    <property type="entry name" value="IG"/>
    <property type="match status" value="1"/>
</dbReference>
<proteinExistence type="predicted"/>
<dbReference type="InterPro" id="IPR036179">
    <property type="entry name" value="Ig-like_dom_sf"/>
</dbReference>
<evidence type="ECO:0000256" key="2">
    <source>
        <dbReference type="ARBA" id="ARBA00023157"/>
    </source>
</evidence>